<dbReference type="InterPro" id="IPR051267">
    <property type="entry name" value="STEAP_metalloreductase"/>
</dbReference>
<gene>
    <name evidence="3" type="ORF">AUR04nite_02970</name>
</gene>
<evidence type="ECO:0000256" key="1">
    <source>
        <dbReference type="ARBA" id="ARBA00023002"/>
    </source>
</evidence>
<sequence length="219" mass="23798">MKADENEIMQIQRIGILGAGRAGTALARVAALCGIDVNIASTRTPQMMKYHLAQYAPQARAVSAEEIASGVDAVVLMVPQEELDDVDAESFGQSILIDATNRWQEEPLPQWFEEGLASGLSSSEVIALRFSPARVVKAFNHISHWDLDADRTARTSGQRALAVASDDSAAAELVAELTKRLGFRPLVLRSLKAGRILEPGGPVFNEVLGYEELERLTRT</sequence>
<feature type="domain" description="Pyrroline-5-carboxylate reductase catalytic N-terminal" evidence="2">
    <location>
        <begin position="13"/>
        <end position="101"/>
    </location>
</feature>
<evidence type="ECO:0000313" key="4">
    <source>
        <dbReference type="Proteomes" id="UP000316612"/>
    </source>
</evidence>
<reference evidence="3 4" key="1">
    <citation type="submission" date="2019-06" db="EMBL/GenBank/DDBJ databases">
        <title>Whole genome shotgun sequence of Glutamicibacter uratoxydans NBRC 15515.</title>
        <authorList>
            <person name="Hosoyama A."/>
            <person name="Uohara A."/>
            <person name="Ohji S."/>
            <person name="Ichikawa N."/>
        </authorList>
    </citation>
    <scope>NUCLEOTIDE SEQUENCE [LARGE SCALE GENOMIC DNA]</scope>
    <source>
        <strain evidence="3 4">NBRC 15515</strain>
    </source>
</reference>
<dbReference type="RefSeq" id="WP_246055262.1">
    <property type="nucleotide sequence ID" value="NZ_BAAAJL010000007.1"/>
</dbReference>
<dbReference type="Gene3D" id="3.40.50.720">
    <property type="entry name" value="NAD(P)-binding Rossmann-like Domain"/>
    <property type="match status" value="1"/>
</dbReference>
<dbReference type="GO" id="GO:0008823">
    <property type="term" value="F:cupric reductase (NADH) activity"/>
    <property type="evidence" value="ECO:0007669"/>
    <property type="project" value="TreeGrafter"/>
</dbReference>
<dbReference type="PANTHER" id="PTHR14239">
    <property type="entry name" value="DUDULIN-RELATED"/>
    <property type="match status" value="1"/>
</dbReference>
<dbReference type="GO" id="GO:0052851">
    <property type="term" value="F:ferric-chelate reductase (NADPH) activity"/>
    <property type="evidence" value="ECO:0007669"/>
    <property type="project" value="TreeGrafter"/>
</dbReference>
<protein>
    <recommendedName>
        <fullName evidence="2">Pyrroline-5-carboxylate reductase catalytic N-terminal domain-containing protein</fullName>
    </recommendedName>
</protein>
<proteinExistence type="predicted"/>
<dbReference type="EMBL" id="BJNY01000001">
    <property type="protein sequence ID" value="GED04765.1"/>
    <property type="molecule type" value="Genomic_DNA"/>
</dbReference>
<comment type="caution">
    <text evidence="3">The sequence shown here is derived from an EMBL/GenBank/DDBJ whole genome shotgun (WGS) entry which is preliminary data.</text>
</comment>
<keyword evidence="1" id="KW-0560">Oxidoreductase</keyword>
<evidence type="ECO:0000259" key="2">
    <source>
        <dbReference type="Pfam" id="PF03807"/>
    </source>
</evidence>
<evidence type="ECO:0000313" key="3">
    <source>
        <dbReference type="EMBL" id="GED04765.1"/>
    </source>
</evidence>
<keyword evidence="4" id="KW-1185">Reference proteome</keyword>
<dbReference type="GO" id="GO:0005886">
    <property type="term" value="C:plasma membrane"/>
    <property type="evidence" value="ECO:0007669"/>
    <property type="project" value="TreeGrafter"/>
</dbReference>
<dbReference type="PANTHER" id="PTHR14239:SF0">
    <property type="entry name" value="F420-DEPENDENT NADP REDUCTASE"/>
    <property type="match status" value="1"/>
</dbReference>
<dbReference type="Proteomes" id="UP000316612">
    <property type="component" value="Unassembled WGS sequence"/>
</dbReference>
<dbReference type="GO" id="GO:0015677">
    <property type="term" value="P:copper ion import"/>
    <property type="evidence" value="ECO:0007669"/>
    <property type="project" value="TreeGrafter"/>
</dbReference>
<dbReference type="InterPro" id="IPR036291">
    <property type="entry name" value="NAD(P)-bd_dom_sf"/>
</dbReference>
<organism evidence="3 4">
    <name type="scientific">Glutamicibacter uratoxydans</name>
    <name type="common">Arthrobacter uratoxydans</name>
    <dbReference type="NCBI Taxonomy" id="43667"/>
    <lineage>
        <taxon>Bacteria</taxon>
        <taxon>Bacillati</taxon>
        <taxon>Actinomycetota</taxon>
        <taxon>Actinomycetes</taxon>
        <taxon>Micrococcales</taxon>
        <taxon>Micrococcaceae</taxon>
        <taxon>Glutamicibacter</taxon>
    </lineage>
</organism>
<dbReference type="InterPro" id="IPR028939">
    <property type="entry name" value="P5C_Rdtase_cat_N"/>
</dbReference>
<name>A0A4Y4DMA4_GLUUR</name>
<dbReference type="AlphaFoldDB" id="A0A4Y4DMA4"/>
<accession>A0A4Y4DMA4</accession>
<dbReference type="SUPFAM" id="SSF51735">
    <property type="entry name" value="NAD(P)-binding Rossmann-fold domains"/>
    <property type="match status" value="1"/>
</dbReference>
<dbReference type="Pfam" id="PF03807">
    <property type="entry name" value="F420_oxidored"/>
    <property type="match status" value="1"/>
</dbReference>